<accession>A0AC35THT0</accession>
<sequence length="327" mass="36473">MTGGDHAEMRAEYRVQRPPWVGLYTGTEYKGRTEWWTEAGYKSETPKGEFKIQRPKFKEEDSTWFDAKVADGTSNAGPLGLDSQYNKNVSIKGDTPGDLGEFQDNVFKSSAQFKNIAAKFNLSKEHPGFAVNPTFESFQSVKKDMLGRIPFFPNSWHHLGPRFFNKPLNEGTFEKGLVGLKYAAIFLGPYTMGQIKAFETVKVDNLTARTFIKQYLKNAPVPMAVAFTWGVALSASASIRNRDDCINHLYASGAVGSVVGTMKGNFSLGLTVAIISTILGTFWQYQRWSRDGLQGRVSHPKVAGFQTGPLAWQFLQQGDHQVPTELY</sequence>
<evidence type="ECO:0000313" key="1">
    <source>
        <dbReference type="Proteomes" id="UP000095286"/>
    </source>
</evidence>
<proteinExistence type="predicted"/>
<reference evidence="2" key="1">
    <citation type="submission" date="2016-11" db="UniProtKB">
        <authorList>
            <consortium name="WormBaseParasite"/>
        </authorList>
    </citation>
    <scope>IDENTIFICATION</scope>
    <source>
        <strain evidence="2">KR3021</strain>
    </source>
</reference>
<evidence type="ECO:0000313" key="2">
    <source>
        <dbReference type="WBParaSite" id="RSKR_0000069000.1"/>
    </source>
</evidence>
<protein>
    <submittedName>
        <fullName evidence="2">Complex I-B14.7</fullName>
    </submittedName>
</protein>
<dbReference type="Proteomes" id="UP000095286">
    <property type="component" value="Unplaced"/>
</dbReference>
<organism evidence="1 2">
    <name type="scientific">Rhabditophanes sp. KR3021</name>
    <dbReference type="NCBI Taxonomy" id="114890"/>
    <lineage>
        <taxon>Eukaryota</taxon>
        <taxon>Metazoa</taxon>
        <taxon>Ecdysozoa</taxon>
        <taxon>Nematoda</taxon>
        <taxon>Chromadorea</taxon>
        <taxon>Rhabditida</taxon>
        <taxon>Tylenchina</taxon>
        <taxon>Panagrolaimomorpha</taxon>
        <taxon>Strongyloidoidea</taxon>
        <taxon>Alloionematidae</taxon>
        <taxon>Rhabditophanes</taxon>
    </lineage>
</organism>
<dbReference type="WBParaSite" id="RSKR_0000069000.1">
    <property type="protein sequence ID" value="RSKR_0000069000.1"/>
    <property type="gene ID" value="RSKR_0000069000"/>
</dbReference>
<name>A0AC35THT0_9BILA</name>